<keyword evidence="1" id="KW-0732">Signal</keyword>
<sequence>MGESVIFIVWIITLASHGGHAAIRVTPSNIDLDDGPPYHVQITCGIPSGSDVTAMEFIRISRNTTSQPLVEQGLAFAYFLSRKRPGQATLVPPRSGGLAANTGIVSGGLTQKSITLTLLETSCEDAGIYHCYVSYQLGPFDNPDVIILNDYKTLTVTGGLPEIILDPHNLCIYKSVVGSMEISCGLPRGTDVTAVDLIRVSRYTTSQPGVEQGLALAHQSGAGHAVLVPHDRGGLAADTASVSGSVAGRSVTLTLLQAGCHDEGVYRCYISYQTGSYNNPRKVIKDTYRTVSLTVSFARCGIPQWCCVVPTALSPYACTAATQRRPYVGPKPKQPIGWQDQGLAPFGTCGRRRLLQKGKSCTTLGGKVLPSSRIKRSS</sequence>
<protein>
    <recommendedName>
        <fullName evidence="4">Ig-like domain-containing protein</fullName>
    </recommendedName>
</protein>
<dbReference type="Proteomes" id="UP000245119">
    <property type="component" value="Linkage Group LG7"/>
</dbReference>
<name>A0A2T7P131_POMCA</name>
<dbReference type="EMBL" id="PZQS01000007">
    <property type="protein sequence ID" value="PVD27124.1"/>
    <property type="molecule type" value="Genomic_DNA"/>
</dbReference>
<dbReference type="AlphaFoldDB" id="A0A2T7P131"/>
<feature type="chain" id="PRO_5015427942" description="Ig-like domain-containing protein" evidence="1">
    <location>
        <begin position="22"/>
        <end position="378"/>
    </location>
</feature>
<evidence type="ECO:0008006" key="4">
    <source>
        <dbReference type="Google" id="ProtNLM"/>
    </source>
</evidence>
<evidence type="ECO:0000313" key="3">
    <source>
        <dbReference type="Proteomes" id="UP000245119"/>
    </source>
</evidence>
<evidence type="ECO:0000313" key="2">
    <source>
        <dbReference type="EMBL" id="PVD27124.1"/>
    </source>
</evidence>
<proteinExistence type="predicted"/>
<organism evidence="2 3">
    <name type="scientific">Pomacea canaliculata</name>
    <name type="common">Golden apple snail</name>
    <dbReference type="NCBI Taxonomy" id="400727"/>
    <lineage>
        <taxon>Eukaryota</taxon>
        <taxon>Metazoa</taxon>
        <taxon>Spiralia</taxon>
        <taxon>Lophotrochozoa</taxon>
        <taxon>Mollusca</taxon>
        <taxon>Gastropoda</taxon>
        <taxon>Caenogastropoda</taxon>
        <taxon>Architaenioglossa</taxon>
        <taxon>Ampullarioidea</taxon>
        <taxon>Ampullariidae</taxon>
        <taxon>Pomacea</taxon>
    </lineage>
</organism>
<comment type="caution">
    <text evidence="2">The sequence shown here is derived from an EMBL/GenBank/DDBJ whole genome shotgun (WGS) entry which is preliminary data.</text>
</comment>
<reference evidence="2 3" key="1">
    <citation type="submission" date="2018-04" db="EMBL/GenBank/DDBJ databases">
        <title>The genome of golden apple snail Pomacea canaliculata provides insight into stress tolerance and invasive adaptation.</title>
        <authorList>
            <person name="Liu C."/>
            <person name="Liu B."/>
            <person name="Ren Y."/>
            <person name="Zhang Y."/>
            <person name="Wang H."/>
            <person name="Li S."/>
            <person name="Jiang F."/>
            <person name="Yin L."/>
            <person name="Zhang G."/>
            <person name="Qian W."/>
            <person name="Fan W."/>
        </authorList>
    </citation>
    <scope>NUCLEOTIDE SEQUENCE [LARGE SCALE GENOMIC DNA]</scope>
    <source>
        <strain evidence="2">SZHN2017</strain>
        <tissue evidence="2">Muscle</tissue>
    </source>
</reference>
<feature type="signal peptide" evidence="1">
    <location>
        <begin position="1"/>
        <end position="21"/>
    </location>
</feature>
<gene>
    <name evidence="2" type="ORF">C0Q70_12276</name>
</gene>
<keyword evidence="3" id="KW-1185">Reference proteome</keyword>
<accession>A0A2T7P131</accession>
<evidence type="ECO:0000256" key="1">
    <source>
        <dbReference type="SAM" id="SignalP"/>
    </source>
</evidence>